<dbReference type="Gene3D" id="2.180.10.10">
    <property type="entry name" value="RHS repeat-associated core"/>
    <property type="match status" value="1"/>
</dbReference>
<name>A0A919Q698_9MICO</name>
<dbReference type="EMBL" id="BONR01000003">
    <property type="protein sequence ID" value="GIG55008.1"/>
    <property type="molecule type" value="Genomic_DNA"/>
</dbReference>
<feature type="region of interest" description="Disordered" evidence="1">
    <location>
        <begin position="122"/>
        <end position="168"/>
    </location>
</feature>
<dbReference type="NCBIfam" id="TIGR03696">
    <property type="entry name" value="Rhs_assc_core"/>
    <property type="match status" value="1"/>
</dbReference>
<evidence type="ECO:0000313" key="2">
    <source>
        <dbReference type="EMBL" id="GIG55008.1"/>
    </source>
</evidence>
<feature type="compositionally biased region" description="Pro residues" evidence="1">
    <location>
        <begin position="137"/>
        <end position="155"/>
    </location>
</feature>
<evidence type="ECO:0000313" key="3">
    <source>
        <dbReference type="Proteomes" id="UP000652354"/>
    </source>
</evidence>
<gene>
    <name evidence="2" type="ORF">Dac01nite_17600</name>
</gene>
<dbReference type="Proteomes" id="UP000652354">
    <property type="component" value="Unassembled WGS sequence"/>
</dbReference>
<dbReference type="AlphaFoldDB" id="A0A919Q698"/>
<organism evidence="2 3">
    <name type="scientific">Demequina activiva</name>
    <dbReference type="NCBI Taxonomy" id="1582364"/>
    <lineage>
        <taxon>Bacteria</taxon>
        <taxon>Bacillati</taxon>
        <taxon>Actinomycetota</taxon>
        <taxon>Actinomycetes</taxon>
        <taxon>Micrococcales</taxon>
        <taxon>Demequinaceae</taxon>
        <taxon>Demequina</taxon>
    </lineage>
</organism>
<dbReference type="InterPro" id="IPR022385">
    <property type="entry name" value="Rhs_assc_core"/>
</dbReference>
<sequence>MGWNGEYADPDTGMVWLRARWYDPASARFITADPWHGDPSVPASLNRYLYANADPVNNTDPTGLSTMIEQQASMQLRLEINSISAGYYLGLLSTLRTATALLATTAGVLAAGGAAYWAVAGHAGDPNDQDGIDGPRPEPQPQPQGPRGPNSPPPTAVDTCQIPPGSEPETLYHYTRWDTVSYVERDGVRAVLGAGKIWLSPTLYTSAGAAQTNLALPDPPPDGYYEVPRERLEDIYGPYCVDPLFGQPGGGIEYWTTRPINMEGLTFHPFP</sequence>
<dbReference type="RefSeq" id="WP_203656055.1">
    <property type="nucleotide sequence ID" value="NZ_BONR01000003.1"/>
</dbReference>
<keyword evidence="3" id="KW-1185">Reference proteome</keyword>
<comment type="caution">
    <text evidence="2">The sequence shown here is derived from an EMBL/GenBank/DDBJ whole genome shotgun (WGS) entry which is preliminary data.</text>
</comment>
<evidence type="ECO:0008006" key="4">
    <source>
        <dbReference type="Google" id="ProtNLM"/>
    </source>
</evidence>
<evidence type="ECO:0000256" key="1">
    <source>
        <dbReference type="SAM" id="MobiDB-lite"/>
    </source>
</evidence>
<protein>
    <recommendedName>
        <fullName evidence="4">RHS repeat-associated core domain-containing protein</fullName>
    </recommendedName>
</protein>
<accession>A0A919Q698</accession>
<proteinExistence type="predicted"/>
<reference evidence="2" key="1">
    <citation type="submission" date="2021-01" db="EMBL/GenBank/DDBJ databases">
        <title>Whole genome shotgun sequence of Demequina activiva NBRC 110675.</title>
        <authorList>
            <person name="Komaki H."/>
            <person name="Tamura T."/>
        </authorList>
    </citation>
    <scope>NUCLEOTIDE SEQUENCE</scope>
    <source>
        <strain evidence="2">NBRC 110675</strain>
    </source>
</reference>